<organism evidence="1 2">
    <name type="scientific">Xenorhabdus budapestensis</name>
    <dbReference type="NCBI Taxonomy" id="290110"/>
    <lineage>
        <taxon>Bacteria</taxon>
        <taxon>Pseudomonadati</taxon>
        <taxon>Pseudomonadota</taxon>
        <taxon>Gammaproteobacteria</taxon>
        <taxon>Enterobacterales</taxon>
        <taxon>Morganellaceae</taxon>
        <taxon>Xenorhabdus</taxon>
    </lineage>
</organism>
<evidence type="ECO:0000313" key="2">
    <source>
        <dbReference type="Proteomes" id="UP000665047"/>
    </source>
</evidence>
<dbReference type="RefSeq" id="WP_209027942.1">
    <property type="nucleotide sequence ID" value="NZ_CP072455.1"/>
</dbReference>
<dbReference type="Proteomes" id="UP000665047">
    <property type="component" value="Chromosome"/>
</dbReference>
<protein>
    <submittedName>
        <fullName evidence="1">Uncharacterized protein</fullName>
    </submittedName>
</protein>
<evidence type="ECO:0000313" key="1">
    <source>
        <dbReference type="EMBL" id="QTL40400.1"/>
    </source>
</evidence>
<reference evidence="1 2" key="1">
    <citation type="submission" date="2021-03" db="EMBL/GenBank/DDBJ databases">
        <title>Complete Genome Sequence Data of Xenorhabdus budapestensis strain C72, a Candidate Biological Control Agent, from China.</title>
        <authorList>
            <person name="LI B."/>
            <person name="WANG S."/>
            <person name="QIU D."/>
        </authorList>
    </citation>
    <scope>NUCLEOTIDE SEQUENCE [LARGE SCALE GENOMIC DNA]</scope>
    <source>
        <strain evidence="1 2">C-7-2</strain>
    </source>
</reference>
<name>A0ABX7VLJ3_XENBU</name>
<dbReference type="EMBL" id="CP072455">
    <property type="protein sequence ID" value="QTL40400.1"/>
    <property type="molecule type" value="Genomic_DNA"/>
</dbReference>
<sequence length="186" mass="21418">MKIMIEGEIEILDVWGEGRIIDCLSRKYPCKAWEEDLHITGFPNAINVNHKDQKISNGPDEKKDIPNLSPVDSYDYPKFNIPDGSCKYITLMGSPLNDETMKEMIRVFNKQPRHGGIFLYGLDIDVTSKFERLLNEIGNIPRKYKVIHHKTDVISKLIPPFNEIKLLTTHHVDVFAIHHRVPGDEL</sequence>
<keyword evidence="2" id="KW-1185">Reference proteome</keyword>
<accession>A0ABX7VLJ3</accession>
<gene>
    <name evidence="1" type="ORF">HGO23_03070</name>
</gene>
<proteinExistence type="predicted"/>